<keyword evidence="4" id="KW-1185">Reference proteome</keyword>
<dbReference type="Proteomes" id="UP000298381">
    <property type="component" value="Unassembled WGS sequence"/>
</dbReference>
<feature type="domain" description="ABC transporter" evidence="2">
    <location>
        <begin position="9"/>
        <end position="41"/>
    </location>
</feature>
<evidence type="ECO:0000259" key="2">
    <source>
        <dbReference type="Pfam" id="PF00005"/>
    </source>
</evidence>
<evidence type="ECO:0000313" key="3">
    <source>
        <dbReference type="EMBL" id="TFZ40419.1"/>
    </source>
</evidence>
<proteinExistence type="predicted"/>
<sequence>MEIIEGNSSVHNFSGGEKIKYALLLELMKNPTILILDEPTNDLDIESVKTIENFIQTTMLPVYHRTKPFYTIADIGYKEYVTKCENLIDRQFKLANSDKAEFDKKMRKYQKVYEMVQHDLRSVSRGDPSTAKNLKDKMHTVKSMGKRYEKEKNHLRQKPTYEEVIDFTFNNVKIPNKREVLKLELPILKVENRILSKNIELYTRGPEKICIVGKNGAGKSTLLNIIMNELEKSKIRYGYMPQDYLKDFDIKLTPVEFLCYEFTKSELTLARIFLGSLKFTSDEITIDCQVKLTINNI</sequence>
<keyword evidence="3" id="KW-0547">Nucleotide-binding</keyword>
<dbReference type="Pfam" id="PF00005">
    <property type="entry name" value="ABC_tran"/>
    <property type="match status" value="2"/>
</dbReference>
<dbReference type="PANTHER" id="PTHR19211">
    <property type="entry name" value="ATP-BINDING TRANSPORT PROTEIN-RELATED"/>
    <property type="match status" value="1"/>
</dbReference>
<protein>
    <submittedName>
        <fullName evidence="3">ABC-F family ATP-binding cassette domain-containing protein</fullName>
    </submittedName>
</protein>
<dbReference type="GO" id="GO:0016887">
    <property type="term" value="F:ATP hydrolysis activity"/>
    <property type="evidence" value="ECO:0007669"/>
    <property type="project" value="InterPro"/>
</dbReference>
<dbReference type="RefSeq" id="WP_135270937.1">
    <property type="nucleotide sequence ID" value="NZ_SRIB01000005.1"/>
</dbReference>
<dbReference type="OrthoDB" id="9801441at2"/>
<accession>A0A4Z0D6B0</accession>
<organism evidence="3 4">
    <name type="scientific">Soehngenia longivitae</name>
    <dbReference type="NCBI Taxonomy" id="2562294"/>
    <lineage>
        <taxon>Bacteria</taxon>
        <taxon>Bacillati</taxon>
        <taxon>Bacillota</taxon>
        <taxon>Tissierellia</taxon>
        <taxon>Tissierellales</taxon>
        <taxon>Tissierellaceae</taxon>
        <taxon>Soehngenia</taxon>
    </lineage>
</organism>
<evidence type="ECO:0000256" key="1">
    <source>
        <dbReference type="ARBA" id="ARBA00022737"/>
    </source>
</evidence>
<dbReference type="GO" id="GO:0005524">
    <property type="term" value="F:ATP binding"/>
    <property type="evidence" value="ECO:0007669"/>
    <property type="project" value="UniProtKB-KW"/>
</dbReference>
<dbReference type="InterPro" id="IPR050611">
    <property type="entry name" value="ABCF"/>
</dbReference>
<feature type="domain" description="ABC transporter" evidence="2">
    <location>
        <begin position="197"/>
        <end position="232"/>
    </location>
</feature>
<dbReference type="AlphaFoldDB" id="A0A4Z0D6B0"/>
<gene>
    <name evidence="3" type="ORF">E4100_04950</name>
</gene>
<reference evidence="3 4" key="1">
    <citation type="submission" date="2019-03" db="EMBL/GenBank/DDBJ databases">
        <title>Draft genome sequence data and analysis of a Fermenting Bacterium, Soehngenia longevitae strain 1933PT, isolated from petroleum reservoir in Azerbaijan.</title>
        <authorList>
            <person name="Grouzdev D.S."/>
            <person name="Bidzhieva S.K."/>
            <person name="Sokolova D.S."/>
            <person name="Tourova T.P."/>
            <person name="Poltaraus A.B."/>
            <person name="Nazina T.N."/>
        </authorList>
    </citation>
    <scope>NUCLEOTIDE SEQUENCE [LARGE SCALE GENOMIC DNA]</scope>
    <source>
        <strain evidence="3 4">1933P</strain>
    </source>
</reference>
<comment type="caution">
    <text evidence="3">The sequence shown here is derived from an EMBL/GenBank/DDBJ whole genome shotgun (WGS) entry which is preliminary data.</text>
</comment>
<name>A0A4Z0D6B0_9FIRM</name>
<dbReference type="InterPro" id="IPR027417">
    <property type="entry name" value="P-loop_NTPase"/>
</dbReference>
<dbReference type="SUPFAM" id="SSF52540">
    <property type="entry name" value="P-loop containing nucleoside triphosphate hydrolases"/>
    <property type="match status" value="2"/>
</dbReference>
<dbReference type="InterPro" id="IPR003439">
    <property type="entry name" value="ABC_transporter-like_ATP-bd"/>
</dbReference>
<dbReference type="EMBL" id="SRIB01000005">
    <property type="protein sequence ID" value="TFZ40419.1"/>
    <property type="molecule type" value="Genomic_DNA"/>
</dbReference>
<keyword evidence="1" id="KW-0677">Repeat</keyword>
<dbReference type="PANTHER" id="PTHR19211:SF14">
    <property type="entry name" value="ATP-BINDING CASSETTE SUB-FAMILY F MEMBER 1"/>
    <property type="match status" value="1"/>
</dbReference>
<keyword evidence="3" id="KW-0067">ATP-binding</keyword>
<evidence type="ECO:0000313" key="4">
    <source>
        <dbReference type="Proteomes" id="UP000298381"/>
    </source>
</evidence>
<dbReference type="Gene3D" id="3.40.50.300">
    <property type="entry name" value="P-loop containing nucleotide triphosphate hydrolases"/>
    <property type="match status" value="2"/>
</dbReference>